<evidence type="ECO:0000313" key="1">
    <source>
        <dbReference type="EMBL" id="KAG8185169.1"/>
    </source>
</evidence>
<dbReference type="EMBL" id="JAFNEN010000344">
    <property type="protein sequence ID" value="KAG8185169.1"/>
    <property type="molecule type" value="Genomic_DNA"/>
</dbReference>
<protein>
    <submittedName>
        <fullName evidence="1">Uncharacterized protein</fullName>
    </submittedName>
</protein>
<evidence type="ECO:0000313" key="2">
    <source>
        <dbReference type="Proteomes" id="UP000827092"/>
    </source>
</evidence>
<dbReference type="Proteomes" id="UP000827092">
    <property type="component" value="Unassembled WGS sequence"/>
</dbReference>
<comment type="caution">
    <text evidence="1">The sequence shown here is derived from an EMBL/GenBank/DDBJ whole genome shotgun (WGS) entry which is preliminary data.</text>
</comment>
<accession>A0AAV6UN63</accession>
<gene>
    <name evidence="1" type="ORF">JTE90_005148</name>
</gene>
<organism evidence="1 2">
    <name type="scientific">Oedothorax gibbosus</name>
    <dbReference type="NCBI Taxonomy" id="931172"/>
    <lineage>
        <taxon>Eukaryota</taxon>
        <taxon>Metazoa</taxon>
        <taxon>Ecdysozoa</taxon>
        <taxon>Arthropoda</taxon>
        <taxon>Chelicerata</taxon>
        <taxon>Arachnida</taxon>
        <taxon>Araneae</taxon>
        <taxon>Araneomorphae</taxon>
        <taxon>Entelegynae</taxon>
        <taxon>Araneoidea</taxon>
        <taxon>Linyphiidae</taxon>
        <taxon>Erigoninae</taxon>
        <taxon>Oedothorax</taxon>
    </lineage>
</organism>
<name>A0AAV6UN63_9ARAC</name>
<dbReference type="AlphaFoldDB" id="A0AAV6UN63"/>
<keyword evidence="2" id="KW-1185">Reference proteome</keyword>
<sequence>MGRKRKSTAKKGEEMRAKRQAAVVSSAVVQQEDSTEKILNRITELNTHVPISSTVPISSNEYVLMSMNSLQTLIQQCKCSICCDGSDLLYGPPWRDVFGFGDK</sequence>
<reference evidence="1 2" key="1">
    <citation type="journal article" date="2022" name="Nat. Ecol. Evol.">
        <title>A masculinizing supergene underlies an exaggerated male reproductive morph in a spider.</title>
        <authorList>
            <person name="Hendrickx F."/>
            <person name="De Corte Z."/>
            <person name="Sonet G."/>
            <person name="Van Belleghem S.M."/>
            <person name="Kostlbacher S."/>
            <person name="Vangestel C."/>
        </authorList>
    </citation>
    <scope>NUCLEOTIDE SEQUENCE [LARGE SCALE GENOMIC DNA]</scope>
    <source>
        <strain evidence="1">W744_W776</strain>
    </source>
</reference>
<proteinExistence type="predicted"/>